<protein>
    <submittedName>
        <fullName evidence="2">Uncharacterized protein</fullName>
    </submittedName>
</protein>
<sequence length="466" mass="51930">MKGRILVGEWRLGAFPHRRYSTEGGRQVNRSLEAEYRGRGYIDSFDSGAKGLPLLKMSVSLHAVRTLYKRHVCGPNSSLSRTIISLPKSDKLLQADGPNGKLTEILKNAEESWHLPFINRTVYRFSTVEKARAAKYELEAEGAAFYYARSDVNIQTDIKKSKQATAAVMIENLRQEDLATLRSGKALNFEECGVLFITKDEKYSLIDFDEVDNAKIGKRKLEELFPSAKHSFVHELYTNDVLRWSSALERNASRHCSMSWPSEVTENERKDISLTALRNRELEPVKSRLAEDFQGLVPIRKAEKQLETGCLAEEIGSSPERRTSPSKAAKTGARQGSVEEPGEVDNKKHNAEKAGSRTKTTAEKVPEGESLSKSGGSKRGSGGGAVVRSDVEVENENSDEGTLPEAESTPFDNEDLSSSLTSEDFEEDYEEIMDLSVNPTTVPKMNESKKKARMRGRKDKTESPAE</sequence>
<evidence type="ECO:0000313" key="3">
    <source>
        <dbReference type="Proteomes" id="UP001157974"/>
    </source>
</evidence>
<accession>A0AAV8UQ48</accession>
<dbReference type="EMBL" id="JAMWBK010000005">
    <property type="protein sequence ID" value="KAJ8904700.1"/>
    <property type="molecule type" value="Genomic_DNA"/>
</dbReference>
<proteinExistence type="predicted"/>
<evidence type="ECO:0000313" key="2">
    <source>
        <dbReference type="EMBL" id="KAJ8904700.1"/>
    </source>
</evidence>
<comment type="caution">
    <text evidence="2">The sequence shown here is derived from an EMBL/GenBank/DDBJ whole genome shotgun (WGS) entry which is preliminary data.</text>
</comment>
<organism evidence="2 3">
    <name type="scientific">Rhodosorus marinus</name>
    <dbReference type="NCBI Taxonomy" id="101924"/>
    <lineage>
        <taxon>Eukaryota</taxon>
        <taxon>Rhodophyta</taxon>
        <taxon>Stylonematophyceae</taxon>
        <taxon>Stylonematales</taxon>
        <taxon>Stylonemataceae</taxon>
        <taxon>Rhodosorus</taxon>
    </lineage>
</organism>
<dbReference type="AlphaFoldDB" id="A0AAV8UQ48"/>
<keyword evidence="3" id="KW-1185">Reference proteome</keyword>
<dbReference type="Proteomes" id="UP001157974">
    <property type="component" value="Unassembled WGS sequence"/>
</dbReference>
<gene>
    <name evidence="2" type="ORF">NDN08_001218</name>
</gene>
<name>A0AAV8UQ48_9RHOD</name>
<feature type="region of interest" description="Disordered" evidence="1">
    <location>
        <begin position="311"/>
        <end position="466"/>
    </location>
</feature>
<reference evidence="2 3" key="1">
    <citation type="journal article" date="2023" name="Nat. Commun.">
        <title>Origin of minicircular mitochondrial genomes in red algae.</title>
        <authorList>
            <person name="Lee Y."/>
            <person name="Cho C.H."/>
            <person name="Lee Y.M."/>
            <person name="Park S.I."/>
            <person name="Yang J.H."/>
            <person name="West J.A."/>
            <person name="Bhattacharya D."/>
            <person name="Yoon H.S."/>
        </authorList>
    </citation>
    <scope>NUCLEOTIDE SEQUENCE [LARGE SCALE GENOMIC DNA]</scope>
    <source>
        <strain evidence="2 3">CCMP1338</strain>
        <tissue evidence="2">Whole cell</tissue>
    </source>
</reference>
<evidence type="ECO:0000256" key="1">
    <source>
        <dbReference type="SAM" id="MobiDB-lite"/>
    </source>
</evidence>
<feature type="compositionally biased region" description="Acidic residues" evidence="1">
    <location>
        <begin position="423"/>
        <end position="433"/>
    </location>
</feature>
<feature type="compositionally biased region" description="Basic and acidic residues" evidence="1">
    <location>
        <begin position="344"/>
        <end position="367"/>
    </location>
</feature>